<dbReference type="GO" id="GO:0005829">
    <property type="term" value="C:cytosol"/>
    <property type="evidence" value="ECO:0007669"/>
    <property type="project" value="TreeGrafter"/>
</dbReference>
<evidence type="ECO:0000259" key="7">
    <source>
        <dbReference type="Pfam" id="PF00749"/>
    </source>
</evidence>
<evidence type="ECO:0000256" key="4">
    <source>
        <dbReference type="ARBA" id="ARBA00022833"/>
    </source>
</evidence>
<dbReference type="NCBIfam" id="NF004314">
    <property type="entry name" value="PRK05710.1-3"/>
    <property type="match status" value="1"/>
</dbReference>
<dbReference type="NCBIfam" id="TIGR03838">
    <property type="entry name" value="queuosine_YadB"/>
    <property type="match status" value="1"/>
</dbReference>
<keyword evidence="3" id="KW-0547">Nucleotide-binding</keyword>
<evidence type="ECO:0000256" key="2">
    <source>
        <dbReference type="ARBA" id="ARBA00022723"/>
    </source>
</evidence>
<keyword evidence="1" id="KW-0436">Ligase</keyword>
<keyword evidence="4" id="KW-0862">Zinc</keyword>
<evidence type="ECO:0000256" key="6">
    <source>
        <dbReference type="ARBA" id="ARBA00023146"/>
    </source>
</evidence>
<dbReference type="FunFam" id="3.40.50.620:FF:000093">
    <property type="entry name" value="Glutamyl-Q tRNA(Asp) synthetase"/>
    <property type="match status" value="1"/>
</dbReference>
<dbReference type="InterPro" id="IPR000924">
    <property type="entry name" value="Glu/Gln-tRNA-synth"/>
</dbReference>
<dbReference type="GO" id="GO:0008270">
    <property type="term" value="F:zinc ion binding"/>
    <property type="evidence" value="ECO:0007669"/>
    <property type="project" value="InterPro"/>
</dbReference>
<organism evidence="8">
    <name type="scientific">hydrothermal vent metagenome</name>
    <dbReference type="NCBI Taxonomy" id="652676"/>
    <lineage>
        <taxon>unclassified sequences</taxon>
        <taxon>metagenomes</taxon>
        <taxon>ecological metagenomes</taxon>
    </lineage>
</organism>
<proteinExistence type="inferred from homology"/>
<keyword evidence="6" id="KW-0030">Aminoacyl-tRNA synthetase</keyword>
<reference evidence="8" key="1">
    <citation type="submission" date="2018-06" db="EMBL/GenBank/DDBJ databases">
        <authorList>
            <person name="Zhirakovskaya E."/>
        </authorList>
    </citation>
    <scope>NUCLEOTIDE SEQUENCE</scope>
</reference>
<dbReference type="InterPro" id="IPR022380">
    <property type="entry name" value="Glu-Q_tRNA(Asp)_Synthase"/>
</dbReference>
<evidence type="ECO:0000313" key="8">
    <source>
        <dbReference type="EMBL" id="VAW99663.1"/>
    </source>
</evidence>
<dbReference type="GO" id="GO:0004818">
    <property type="term" value="F:glutamate-tRNA ligase activity"/>
    <property type="evidence" value="ECO:0007669"/>
    <property type="project" value="TreeGrafter"/>
</dbReference>
<feature type="domain" description="Glutamyl/glutaminyl-tRNA synthetase class Ib catalytic" evidence="7">
    <location>
        <begin position="18"/>
        <end position="251"/>
    </location>
</feature>
<dbReference type="GO" id="GO:0005524">
    <property type="term" value="F:ATP binding"/>
    <property type="evidence" value="ECO:0007669"/>
    <property type="project" value="UniProtKB-KW"/>
</dbReference>
<dbReference type="GO" id="GO:0006424">
    <property type="term" value="P:glutamyl-tRNA aminoacylation"/>
    <property type="evidence" value="ECO:0007669"/>
    <property type="project" value="InterPro"/>
</dbReference>
<evidence type="ECO:0000256" key="1">
    <source>
        <dbReference type="ARBA" id="ARBA00022598"/>
    </source>
</evidence>
<dbReference type="Pfam" id="PF00749">
    <property type="entry name" value="tRNA-synt_1c"/>
    <property type="match status" value="1"/>
</dbReference>
<dbReference type="PANTHER" id="PTHR43311">
    <property type="entry name" value="GLUTAMATE--TRNA LIGASE"/>
    <property type="match status" value="1"/>
</dbReference>
<dbReference type="InterPro" id="IPR014729">
    <property type="entry name" value="Rossmann-like_a/b/a_fold"/>
</dbReference>
<dbReference type="PANTHER" id="PTHR43311:SF1">
    <property type="entry name" value="GLUTAMYL-Q TRNA(ASP) SYNTHETASE"/>
    <property type="match status" value="1"/>
</dbReference>
<keyword evidence="2" id="KW-0479">Metal-binding</keyword>
<keyword evidence="5" id="KW-0067">ATP-binding</keyword>
<accession>A0A3B1AIF3</accession>
<dbReference type="HAMAP" id="MF_01428">
    <property type="entry name" value="Glu_Q_tRNA_synth"/>
    <property type="match status" value="1"/>
</dbReference>
<dbReference type="InterPro" id="IPR049940">
    <property type="entry name" value="GluQ/Sye"/>
</dbReference>
<name>A0A3B1AIF3_9ZZZZ</name>
<dbReference type="GO" id="GO:0006400">
    <property type="term" value="P:tRNA modification"/>
    <property type="evidence" value="ECO:0007669"/>
    <property type="project" value="InterPro"/>
</dbReference>
<evidence type="ECO:0000256" key="5">
    <source>
        <dbReference type="ARBA" id="ARBA00022840"/>
    </source>
</evidence>
<dbReference type="SUPFAM" id="SSF52374">
    <property type="entry name" value="Nucleotidylyl transferase"/>
    <property type="match status" value="1"/>
</dbReference>
<dbReference type="Gene3D" id="3.40.50.620">
    <property type="entry name" value="HUPs"/>
    <property type="match status" value="1"/>
</dbReference>
<evidence type="ECO:0000256" key="3">
    <source>
        <dbReference type="ARBA" id="ARBA00022741"/>
    </source>
</evidence>
<dbReference type="InterPro" id="IPR020058">
    <property type="entry name" value="Glu/Gln-tRNA-synth_Ib_cat-dom"/>
</dbReference>
<protein>
    <submittedName>
        <fullName evidence="8">Glutamyl-Q tRNA(Asp) synthetase</fullName>
    </submittedName>
</protein>
<gene>
    <name evidence="8" type="ORF">MNBD_GAMMA20-829</name>
</gene>
<dbReference type="EMBL" id="UOFU01000179">
    <property type="protein sequence ID" value="VAW99663.1"/>
    <property type="molecule type" value="Genomic_DNA"/>
</dbReference>
<dbReference type="PRINTS" id="PR00987">
    <property type="entry name" value="TRNASYNTHGLU"/>
</dbReference>
<dbReference type="AlphaFoldDB" id="A0A3B1AIF3"/>
<sequence>MGLSANTQSTKSQSAICRGRFAPSPSGPLHFGSLVAALGSFLSARAQEGEWLLRIDDIDPPRNVPGAADDILRTLENYQLFWDGPVHYQSQRFEAYAAALTQLAAAGHSYPCGCTRREISAVSPHHRYPGTCRKGLPAGRQARSLRVHCGEQTLCFTDGLQGRQCRQLDGDVGDFIVRRADGFYAYHLATALDDAFQQVTEVVRGADLLDATFPQLYLQQLLELPRPTYLHLPIAVTVAGKKLSKQAHARAINDSPPGAALGRALTFLGQSPPEELQGAAPGELLDWAIAHWQPACLPHSKTITTDVDETGA</sequence>